<feature type="chain" id="PRO_5043409929" description="DUF6089 domain-containing protein" evidence="1">
    <location>
        <begin position="18"/>
        <end position="271"/>
    </location>
</feature>
<dbReference type="RefSeq" id="WP_346819480.1">
    <property type="nucleotide sequence ID" value="NZ_JBDKWZ010000001.1"/>
</dbReference>
<keyword evidence="3" id="KW-1185">Reference proteome</keyword>
<dbReference type="PROSITE" id="PS51257">
    <property type="entry name" value="PROKAR_LIPOPROTEIN"/>
    <property type="match status" value="1"/>
</dbReference>
<evidence type="ECO:0008006" key="4">
    <source>
        <dbReference type="Google" id="ProtNLM"/>
    </source>
</evidence>
<evidence type="ECO:0000313" key="3">
    <source>
        <dbReference type="Proteomes" id="UP001403385"/>
    </source>
</evidence>
<keyword evidence="1" id="KW-0732">Signal</keyword>
<dbReference type="SUPFAM" id="SSF56925">
    <property type="entry name" value="OMPA-like"/>
    <property type="match status" value="1"/>
</dbReference>
<evidence type="ECO:0000256" key="1">
    <source>
        <dbReference type="SAM" id="SignalP"/>
    </source>
</evidence>
<dbReference type="Gene3D" id="2.40.160.20">
    <property type="match status" value="1"/>
</dbReference>
<evidence type="ECO:0000313" key="2">
    <source>
        <dbReference type="EMBL" id="MEN7546698.1"/>
    </source>
</evidence>
<reference evidence="2 3" key="1">
    <citation type="submission" date="2024-04" db="EMBL/GenBank/DDBJ databases">
        <title>Novel genus in family Flammeovirgaceae.</title>
        <authorList>
            <person name="Nguyen T.H."/>
            <person name="Vuong T.Q."/>
            <person name="Le H."/>
            <person name="Kim S.-G."/>
        </authorList>
    </citation>
    <scope>NUCLEOTIDE SEQUENCE [LARGE SCALE GENOMIC DNA]</scope>
    <source>
        <strain evidence="2 3">JCM 23209</strain>
    </source>
</reference>
<name>A0AAW9RYP8_9BACT</name>
<sequence length="271" mass="31052">MKHLLLILLLFSTSCMAFPTHDGKKDNPKIKFRIKPQKYKPRMYKKYSPKIIRYQHPWLSNFSIMMGAGLSAYNGDLSTFKSLRLQRYFFNPHASLAVQYRWTQHLSFRMELSAFQLYTDSPYPQLAKSVTTRGIDAYVGVVQDLFPKQNIDHGKIRINPYLFAGIGVSKFSPKSVDKSSNGSQGQTHGSATYSTTAAILPVGLGLSYHFTESVSIHGEASMRFTSSDYIDGVSGEQKTNNFNDQYYLYSLKVNFQLQGIQPRWKLRKRKR</sequence>
<dbReference type="InterPro" id="IPR011250">
    <property type="entry name" value="OMP/PagP_B-barrel"/>
</dbReference>
<accession>A0AAW9RYP8</accession>
<gene>
    <name evidence="2" type="ORF">AAG747_02185</name>
</gene>
<proteinExistence type="predicted"/>
<protein>
    <recommendedName>
        <fullName evidence="4">DUF6089 domain-containing protein</fullName>
    </recommendedName>
</protein>
<dbReference type="Proteomes" id="UP001403385">
    <property type="component" value="Unassembled WGS sequence"/>
</dbReference>
<comment type="caution">
    <text evidence="2">The sequence shown here is derived from an EMBL/GenBank/DDBJ whole genome shotgun (WGS) entry which is preliminary data.</text>
</comment>
<dbReference type="AlphaFoldDB" id="A0AAW9RYP8"/>
<dbReference type="EMBL" id="JBDKWZ010000001">
    <property type="protein sequence ID" value="MEN7546698.1"/>
    <property type="molecule type" value="Genomic_DNA"/>
</dbReference>
<feature type="signal peptide" evidence="1">
    <location>
        <begin position="1"/>
        <end position="17"/>
    </location>
</feature>
<organism evidence="2 3">
    <name type="scientific">Rapidithrix thailandica</name>
    <dbReference type="NCBI Taxonomy" id="413964"/>
    <lineage>
        <taxon>Bacteria</taxon>
        <taxon>Pseudomonadati</taxon>
        <taxon>Bacteroidota</taxon>
        <taxon>Cytophagia</taxon>
        <taxon>Cytophagales</taxon>
        <taxon>Flammeovirgaceae</taxon>
        <taxon>Rapidithrix</taxon>
    </lineage>
</organism>